<dbReference type="Proteomes" id="UP000030647">
    <property type="component" value="Unassembled WGS sequence"/>
</dbReference>
<dbReference type="STRING" id="1231336.L248_1441"/>
<dbReference type="InterPro" id="IPR000182">
    <property type="entry name" value="GNAT_dom"/>
</dbReference>
<dbReference type="InterPro" id="IPR016181">
    <property type="entry name" value="Acyl_CoA_acyltransferase"/>
</dbReference>
<keyword evidence="1" id="KW-0808">Transferase</keyword>
<evidence type="ECO:0000259" key="3">
    <source>
        <dbReference type="PROSITE" id="PS51186"/>
    </source>
</evidence>
<evidence type="ECO:0000256" key="1">
    <source>
        <dbReference type="ARBA" id="ARBA00022679"/>
    </source>
</evidence>
<dbReference type="GO" id="GO:0016747">
    <property type="term" value="F:acyltransferase activity, transferring groups other than amino-acyl groups"/>
    <property type="evidence" value="ECO:0007669"/>
    <property type="project" value="InterPro"/>
</dbReference>
<dbReference type="Pfam" id="PF00583">
    <property type="entry name" value="Acetyltransf_1"/>
    <property type="match status" value="1"/>
</dbReference>
<dbReference type="HOGENOM" id="CLU_095996_2_0_9"/>
<keyword evidence="2" id="KW-0012">Acyltransferase</keyword>
<proteinExistence type="predicted"/>
<feature type="domain" description="N-acetyltransferase" evidence="3">
    <location>
        <begin position="30"/>
        <end position="180"/>
    </location>
</feature>
<dbReference type="AlphaFoldDB" id="U4TQS1"/>
<dbReference type="OrthoDB" id="9800193at2"/>
<gene>
    <name evidence="4" type="ORF">L248_1441</name>
</gene>
<dbReference type="Gene3D" id="3.40.630.30">
    <property type="match status" value="1"/>
</dbReference>
<reference evidence="5" key="1">
    <citation type="journal article" date="2013" name="Genome Announc.">
        <title>Whole-Genome Sequencing of Lactobacillus shenzhenensis Strain LY-73T.</title>
        <authorList>
            <person name="Lin Z."/>
            <person name="Liu Z."/>
            <person name="Yang R."/>
            <person name="Zou Y."/>
            <person name="Wan D."/>
            <person name="Chen J."/>
            <person name="Guo M."/>
            <person name="Zhao J."/>
            <person name="Fang C."/>
            <person name="Yang R."/>
            <person name="Liu F."/>
        </authorList>
    </citation>
    <scope>NUCLEOTIDE SEQUENCE [LARGE SCALE GENOMIC DNA]</scope>
    <source>
        <strain evidence="5">LY-73</strain>
    </source>
</reference>
<dbReference type="PRINTS" id="PR01754">
    <property type="entry name" value="SACTRNSFRASE"/>
</dbReference>
<dbReference type="RefSeq" id="WP_022530455.1">
    <property type="nucleotide sequence ID" value="NZ_KI271601.1"/>
</dbReference>
<dbReference type="eggNOG" id="COG0456">
    <property type="taxonomic scope" value="Bacteria"/>
</dbReference>
<dbReference type="InterPro" id="IPR050832">
    <property type="entry name" value="Bact_Acetyltransf"/>
</dbReference>
<name>U4TQS1_9LACO</name>
<dbReference type="PROSITE" id="PS51186">
    <property type="entry name" value="GNAT"/>
    <property type="match status" value="1"/>
</dbReference>
<dbReference type="InterPro" id="IPR008125">
    <property type="entry name" value="Streptothricin_AcTrfase"/>
</dbReference>
<evidence type="ECO:0000313" key="4">
    <source>
        <dbReference type="EMBL" id="ERL64258.1"/>
    </source>
</evidence>
<evidence type="ECO:0000256" key="2">
    <source>
        <dbReference type="ARBA" id="ARBA00023315"/>
    </source>
</evidence>
<protein>
    <recommendedName>
        <fullName evidence="3">N-acetyltransferase domain-containing protein</fullName>
    </recommendedName>
</protein>
<accession>U4TQS1</accession>
<dbReference type="SUPFAM" id="SSF55729">
    <property type="entry name" value="Acyl-CoA N-acyltransferases (Nat)"/>
    <property type="match status" value="1"/>
</dbReference>
<keyword evidence="5" id="KW-1185">Reference proteome</keyword>
<evidence type="ECO:0000313" key="5">
    <source>
        <dbReference type="Proteomes" id="UP000030647"/>
    </source>
</evidence>
<sequence>MPENKEAIVIRQLTAADTAALQLPNEPFGLVGRMVVTRDAAGWHQEVVPAAKPSEQTFPDEHYQYTDIAQHGFALGAFAGTQPVGLATYEDAMFKYLYLDDLKVNAAYRGRGIGRRLIQGARAEAQRRGYQGIYTIGQDNNVIACRFYLGAGFQIGGLNTRGYAHTVQEDKQDIYFYWDF</sequence>
<organism evidence="4 5">
    <name type="scientific">Schleiferilactobacillus shenzhenensis LY-73</name>
    <dbReference type="NCBI Taxonomy" id="1231336"/>
    <lineage>
        <taxon>Bacteria</taxon>
        <taxon>Bacillati</taxon>
        <taxon>Bacillota</taxon>
        <taxon>Bacilli</taxon>
        <taxon>Lactobacillales</taxon>
        <taxon>Lactobacillaceae</taxon>
        <taxon>Schleiferilactobacillus</taxon>
    </lineage>
</organism>
<dbReference type="CDD" id="cd04301">
    <property type="entry name" value="NAT_SF"/>
    <property type="match status" value="1"/>
</dbReference>
<dbReference type="EMBL" id="KI271601">
    <property type="protein sequence ID" value="ERL64258.1"/>
    <property type="molecule type" value="Genomic_DNA"/>
</dbReference>
<dbReference type="PANTHER" id="PTHR43877">
    <property type="entry name" value="AMINOALKYLPHOSPHONATE N-ACETYLTRANSFERASE-RELATED-RELATED"/>
    <property type="match status" value="1"/>
</dbReference>